<dbReference type="AlphaFoldDB" id="A0A2J6WRN7"/>
<proteinExistence type="inferred from homology"/>
<comment type="caution">
    <text evidence="8">The sequence shown here is derived from an EMBL/GenBank/DDBJ whole genome shotgun (WGS) entry which is preliminary data.</text>
</comment>
<keyword evidence="5" id="KW-0964">Secreted</keyword>
<comment type="function">
    <text evidence="5">Required for morphogenesis and for the elongation of the flagellar filament by facilitating polymerization of the flagellin monomers at the tip of growing filament. Forms a capping structure, which prevents flagellin subunits (transported through the central channel of the flagellum) from leaking out without polymerization at the distal end.</text>
</comment>
<keyword evidence="8" id="KW-0966">Cell projection</keyword>
<evidence type="ECO:0000259" key="6">
    <source>
        <dbReference type="Pfam" id="PF02465"/>
    </source>
</evidence>
<dbReference type="Proteomes" id="UP000242881">
    <property type="component" value="Unassembled WGS sequence"/>
</dbReference>
<keyword evidence="3" id="KW-0175">Coiled coil</keyword>
<name>A0A2J6WRN7_9BACT</name>
<protein>
    <recommendedName>
        <fullName evidence="5">Flagellar hook-associated protein 2</fullName>
        <shortName evidence="5">HAP2</shortName>
    </recommendedName>
    <alternativeName>
        <fullName evidence="5">Flagellar cap protein</fullName>
    </alternativeName>
</protein>
<dbReference type="Pfam" id="PF07195">
    <property type="entry name" value="FliD_C"/>
    <property type="match status" value="1"/>
</dbReference>
<feature type="domain" description="Flagellar hook-associated protein 2 C-terminal" evidence="7">
    <location>
        <begin position="570"/>
        <end position="847"/>
    </location>
</feature>
<dbReference type="Pfam" id="PF02465">
    <property type="entry name" value="FliD_N"/>
    <property type="match status" value="1"/>
</dbReference>
<gene>
    <name evidence="8" type="ORF">C0187_00015</name>
</gene>
<evidence type="ECO:0000256" key="2">
    <source>
        <dbReference type="ARBA" id="ARBA00011255"/>
    </source>
</evidence>
<evidence type="ECO:0000256" key="3">
    <source>
        <dbReference type="ARBA" id="ARBA00023054"/>
    </source>
</evidence>
<organism evidence="8 9">
    <name type="scientific">Calditerrivibrio nitroreducens</name>
    <dbReference type="NCBI Taxonomy" id="477976"/>
    <lineage>
        <taxon>Bacteria</taxon>
        <taxon>Pseudomonadati</taxon>
        <taxon>Deferribacterota</taxon>
        <taxon>Deferribacteres</taxon>
        <taxon>Deferribacterales</taxon>
        <taxon>Calditerrivibrionaceae</taxon>
    </lineage>
</organism>
<dbReference type="GO" id="GO:0007155">
    <property type="term" value="P:cell adhesion"/>
    <property type="evidence" value="ECO:0007669"/>
    <property type="project" value="InterPro"/>
</dbReference>
<accession>A0A2J6WRN7</accession>
<dbReference type="GO" id="GO:0009421">
    <property type="term" value="C:bacterial-type flagellum filament cap"/>
    <property type="evidence" value="ECO:0007669"/>
    <property type="project" value="InterPro"/>
</dbReference>
<evidence type="ECO:0000313" key="8">
    <source>
        <dbReference type="EMBL" id="PMP73084.1"/>
    </source>
</evidence>
<dbReference type="PANTHER" id="PTHR30288">
    <property type="entry name" value="FLAGELLAR CAP/ASSEMBLY PROTEIN FLID"/>
    <property type="match status" value="1"/>
</dbReference>
<feature type="domain" description="Flagellar hook-associated protein 2 N-terminal" evidence="6">
    <location>
        <begin position="11"/>
        <end position="106"/>
    </location>
</feature>
<dbReference type="GO" id="GO:0005576">
    <property type="term" value="C:extracellular region"/>
    <property type="evidence" value="ECO:0007669"/>
    <property type="project" value="UniProtKB-SubCell"/>
</dbReference>
<keyword evidence="4 5" id="KW-0975">Bacterial flagellum</keyword>
<comment type="similarity">
    <text evidence="1 5">Belongs to the FliD family.</text>
</comment>
<dbReference type="InterPro" id="IPR040026">
    <property type="entry name" value="FliD"/>
</dbReference>
<dbReference type="PANTHER" id="PTHR30288:SF0">
    <property type="entry name" value="FLAGELLAR HOOK-ASSOCIATED PROTEIN 2"/>
    <property type="match status" value="1"/>
</dbReference>
<dbReference type="InterPro" id="IPR010809">
    <property type="entry name" value="FliD_C"/>
</dbReference>
<dbReference type="EMBL" id="PNIN01000001">
    <property type="protein sequence ID" value="PMP73084.1"/>
    <property type="molecule type" value="Genomic_DNA"/>
</dbReference>
<comment type="subunit">
    <text evidence="2 5">Homopentamer.</text>
</comment>
<keyword evidence="8" id="KW-0282">Flagellum</keyword>
<dbReference type="InterPro" id="IPR003481">
    <property type="entry name" value="FliD_N"/>
</dbReference>
<reference evidence="8 9" key="1">
    <citation type="submission" date="2018-01" db="EMBL/GenBank/DDBJ databases">
        <title>Metagenomic assembled genomes from two thermal pools in the Uzon Caldera, Kamchatka, Russia.</title>
        <authorList>
            <person name="Wilkins L."/>
            <person name="Ettinger C."/>
        </authorList>
    </citation>
    <scope>NUCLEOTIDE SEQUENCE [LARGE SCALE GENOMIC DNA]</scope>
    <source>
        <strain evidence="8">ZAV-05</strain>
    </source>
</reference>
<evidence type="ECO:0000256" key="1">
    <source>
        <dbReference type="ARBA" id="ARBA00009764"/>
    </source>
</evidence>
<sequence>MDALRIGGVISGMDTNALVEKLVSQARIPLDNLEAKYNLKTLEKSVYKDISDRLNTMRTDLFNLKLESTFKNKNSTSSNNSVVSATVTPSAKVGSHTVEVIQTAKNSYSLSQFTRAKLQLNSAGVTSITGRPTDFNEGVHDVSISDDGTYYVSTDSFKFNELGQLKKVTGGSNVTNVDSYGNFTSSSTGTLQLNVASNTYTINLTINSGDDINSITNQIETSLNNQLNTQYNTSNIQYFSVRADYNSGNWRLGFYSTSSEQLDLSITGGSLQSDLGLSTTTTSTVSEMKKYHVGNSYSNLLTKINNSTGGLIPGVTFNTAALSSGIMKIPQDATLNVSAATYTMIYGAQVTTGTLNTSVTGLQNAGFSTAPTSATNGTFTINGKKITIADYTQISVNDLIAQINSSGAGVVASYNTATKSFELKSTTLGSSTISLGDFSDTSNILSIMKLTVLSGAQTVTGKTFGTVDTTSTLVQSGLTATVTKGVFTINGVSIYVDPDVDTLDSVISKINNSGAGVNISYERSRDKINIVSTNGIDKIKFGSPSDTSNLLEALNLTDNTTVQKEIGYAGQNAVVNVDGINYVRKNNSISDIIEGVTLNLKSASPTPVTIDITVDTTKAVEYMASFIKHYNELVEKLNPPKINKEDEKYLNALTTADKNKMSETEVKNYEEKWKTLNTYEIIRKSAEFRNLKNSLRSTLFSDLTGITGKYNNLSQIGLNIAGDGDLEILKKGYLVKDTTDLDAIKSQLQNNSTFINAITNYPDDVFNLFAENTTTATGWARRIENTIKSYSSVGGSIYDKIKTYGTIDRQILNLAEAMDRTQRSVDAYYERLWSQFSAMESRIAELQARGNALSGIISSITGGTK</sequence>
<comment type="subcellular location">
    <subcellularLocation>
        <location evidence="5">Secreted</location>
    </subcellularLocation>
    <subcellularLocation>
        <location evidence="5">Bacterial flagellum</location>
    </subcellularLocation>
</comment>
<dbReference type="GO" id="GO:0071973">
    <property type="term" value="P:bacterial-type flagellum-dependent cell motility"/>
    <property type="evidence" value="ECO:0007669"/>
    <property type="project" value="TreeGrafter"/>
</dbReference>
<keyword evidence="8" id="KW-0969">Cilium</keyword>
<evidence type="ECO:0000259" key="7">
    <source>
        <dbReference type="Pfam" id="PF07195"/>
    </source>
</evidence>
<evidence type="ECO:0000256" key="4">
    <source>
        <dbReference type="ARBA" id="ARBA00023143"/>
    </source>
</evidence>
<dbReference type="GO" id="GO:0009424">
    <property type="term" value="C:bacterial-type flagellum hook"/>
    <property type="evidence" value="ECO:0007669"/>
    <property type="project" value="UniProtKB-UniRule"/>
</dbReference>
<evidence type="ECO:0000256" key="5">
    <source>
        <dbReference type="RuleBase" id="RU362066"/>
    </source>
</evidence>
<dbReference type="RefSeq" id="WP_424605224.1">
    <property type="nucleotide sequence ID" value="NZ_JBNAVA010000003.1"/>
</dbReference>
<evidence type="ECO:0000313" key="9">
    <source>
        <dbReference type="Proteomes" id="UP000242881"/>
    </source>
</evidence>